<evidence type="ECO:0000313" key="1">
    <source>
        <dbReference type="EMBL" id="BES89075.1"/>
    </source>
</evidence>
<dbReference type="EMBL" id="AP028909">
    <property type="protein sequence ID" value="BES89075.1"/>
    <property type="molecule type" value="Genomic_DNA"/>
</dbReference>
<proteinExistence type="predicted"/>
<name>A0ABN7AA15_9HEMI</name>
<sequence>MPLFPSFLRFTPASVRMIEEGLDHQIAHQLGNPNEQPRILLHLHNLGISSAASCLPALPCLYGFYYHSEEGRNYLKRYNVNGSNLR</sequence>
<gene>
    <name evidence="1" type="ORF">NTJ_01882</name>
</gene>
<evidence type="ECO:0000313" key="2">
    <source>
        <dbReference type="Proteomes" id="UP001307889"/>
    </source>
</evidence>
<protein>
    <submittedName>
        <fullName evidence="1">Uncharacterized protein</fullName>
    </submittedName>
</protein>
<reference evidence="1 2" key="1">
    <citation type="submission" date="2023-09" db="EMBL/GenBank/DDBJ databases">
        <title>Nesidiocoris tenuis whole genome shotgun sequence.</title>
        <authorList>
            <person name="Shibata T."/>
            <person name="Shimoda M."/>
            <person name="Kobayashi T."/>
            <person name="Uehara T."/>
        </authorList>
    </citation>
    <scope>NUCLEOTIDE SEQUENCE [LARGE SCALE GENOMIC DNA]</scope>
    <source>
        <strain evidence="1 2">Japan</strain>
    </source>
</reference>
<dbReference type="Proteomes" id="UP001307889">
    <property type="component" value="Chromosome 1"/>
</dbReference>
<keyword evidence="2" id="KW-1185">Reference proteome</keyword>
<organism evidence="1 2">
    <name type="scientific">Nesidiocoris tenuis</name>
    <dbReference type="NCBI Taxonomy" id="355587"/>
    <lineage>
        <taxon>Eukaryota</taxon>
        <taxon>Metazoa</taxon>
        <taxon>Ecdysozoa</taxon>
        <taxon>Arthropoda</taxon>
        <taxon>Hexapoda</taxon>
        <taxon>Insecta</taxon>
        <taxon>Pterygota</taxon>
        <taxon>Neoptera</taxon>
        <taxon>Paraneoptera</taxon>
        <taxon>Hemiptera</taxon>
        <taxon>Heteroptera</taxon>
        <taxon>Panheteroptera</taxon>
        <taxon>Cimicomorpha</taxon>
        <taxon>Miridae</taxon>
        <taxon>Dicyphina</taxon>
        <taxon>Nesidiocoris</taxon>
    </lineage>
</organism>
<accession>A0ABN7AA15</accession>